<evidence type="ECO:0000256" key="1">
    <source>
        <dbReference type="SAM" id="Phobius"/>
    </source>
</evidence>
<evidence type="ECO:0000313" key="4">
    <source>
        <dbReference type="Proteomes" id="UP000033882"/>
    </source>
</evidence>
<comment type="caution">
    <text evidence="3">The sequence shown here is derived from an EMBL/GenBank/DDBJ whole genome shotgun (WGS) entry which is preliminary data.</text>
</comment>
<evidence type="ECO:0000259" key="2">
    <source>
        <dbReference type="Pfam" id="PF00535"/>
    </source>
</evidence>
<dbReference type="Gene3D" id="3.90.550.10">
    <property type="entry name" value="Spore Coat Polysaccharide Biosynthesis Protein SpsA, Chain A"/>
    <property type="match status" value="1"/>
</dbReference>
<dbReference type="SUPFAM" id="SSF53448">
    <property type="entry name" value="Nucleotide-diphospho-sugar transferases"/>
    <property type="match status" value="1"/>
</dbReference>
<dbReference type="AlphaFoldDB" id="A0A0G1U766"/>
<dbReference type="PANTHER" id="PTHR22916:SF3">
    <property type="entry name" value="UDP-GLCNAC:BETAGAL BETA-1,3-N-ACETYLGLUCOSAMINYLTRANSFERASE-LIKE PROTEIN 1"/>
    <property type="match status" value="1"/>
</dbReference>
<dbReference type="PANTHER" id="PTHR22916">
    <property type="entry name" value="GLYCOSYLTRANSFERASE"/>
    <property type="match status" value="1"/>
</dbReference>
<protein>
    <submittedName>
        <fullName evidence="3">O antigen biosynthesis abequosyltransferase RfbV</fullName>
    </submittedName>
</protein>
<accession>A0A0G1U766</accession>
<keyword evidence="1" id="KW-1133">Transmembrane helix</keyword>
<evidence type="ECO:0000313" key="3">
    <source>
        <dbReference type="EMBL" id="KKU89934.1"/>
    </source>
</evidence>
<gene>
    <name evidence="3" type="ORF">UY19_C0007G0020</name>
</gene>
<dbReference type="CDD" id="cd00761">
    <property type="entry name" value="Glyco_tranf_GTA_type"/>
    <property type="match status" value="1"/>
</dbReference>
<dbReference type="InterPro" id="IPR001173">
    <property type="entry name" value="Glyco_trans_2-like"/>
</dbReference>
<keyword evidence="1" id="KW-0472">Membrane</keyword>
<keyword evidence="3" id="KW-0808">Transferase</keyword>
<organism evidence="3 4">
    <name type="scientific">Candidatus Wolfebacteria bacterium GW2011_GWA2_47_9b</name>
    <dbReference type="NCBI Taxonomy" id="1619005"/>
    <lineage>
        <taxon>Bacteria</taxon>
        <taxon>Candidatus Wolfeibacteriota</taxon>
    </lineage>
</organism>
<dbReference type="Pfam" id="PF00535">
    <property type="entry name" value="Glycos_transf_2"/>
    <property type="match status" value="1"/>
</dbReference>
<sequence length="327" mass="37576">MKSNKPLLSICLTTYKRPHGLQETLESIVRQFNDERVCEQVEVVISDNGDDDETAAIVRSFQERFENIRYFRNETNIGCNGNIFNAVTRANGYYCWYMADDDVIINGAIEFILDKIKDHQYDVVTIEATPIPQIADLTSRREFLSNEAIAVDDPNEFYFLGYCQGGFSVLMFNRDMWLSCADREDALEHWFYYETVLRVLIASHKKSLYIRQPGVATGQECQWVKGGTELFTYVSSNILLQRMSSFGFDKDRILHALGVNSKSIPIILLRAKGHGLQCTIANLRYIYDNLRGASIPYLLLVTMIYFVPNPVVVLIRDTRKRIIALMK</sequence>
<keyword evidence="1" id="KW-0812">Transmembrane</keyword>
<dbReference type="Proteomes" id="UP000033882">
    <property type="component" value="Unassembled WGS sequence"/>
</dbReference>
<dbReference type="InterPro" id="IPR029044">
    <property type="entry name" value="Nucleotide-diphossugar_trans"/>
</dbReference>
<feature type="transmembrane region" description="Helical" evidence="1">
    <location>
        <begin position="295"/>
        <end position="315"/>
    </location>
</feature>
<dbReference type="EMBL" id="LCPB01000007">
    <property type="protein sequence ID" value="KKU89934.1"/>
    <property type="molecule type" value="Genomic_DNA"/>
</dbReference>
<feature type="domain" description="Glycosyltransferase 2-like" evidence="2">
    <location>
        <begin position="9"/>
        <end position="142"/>
    </location>
</feature>
<name>A0A0G1U766_9BACT</name>
<proteinExistence type="predicted"/>
<reference evidence="3 4" key="1">
    <citation type="journal article" date="2015" name="Nature">
        <title>rRNA introns, odd ribosomes, and small enigmatic genomes across a large radiation of phyla.</title>
        <authorList>
            <person name="Brown C.T."/>
            <person name="Hug L.A."/>
            <person name="Thomas B.C."/>
            <person name="Sharon I."/>
            <person name="Castelle C.J."/>
            <person name="Singh A."/>
            <person name="Wilkins M.J."/>
            <person name="Williams K.H."/>
            <person name="Banfield J.F."/>
        </authorList>
    </citation>
    <scope>NUCLEOTIDE SEQUENCE [LARGE SCALE GENOMIC DNA]</scope>
</reference>
<dbReference type="GO" id="GO:0016758">
    <property type="term" value="F:hexosyltransferase activity"/>
    <property type="evidence" value="ECO:0007669"/>
    <property type="project" value="UniProtKB-ARBA"/>
</dbReference>